<dbReference type="InterPro" id="IPR015943">
    <property type="entry name" value="WD40/YVTN_repeat-like_dom_sf"/>
</dbReference>
<proteinExistence type="inferred from homology"/>
<dbReference type="EMBL" id="FUZF01000002">
    <property type="protein sequence ID" value="SKB44275.1"/>
    <property type="molecule type" value="Genomic_DNA"/>
</dbReference>
<dbReference type="InterPro" id="IPR019405">
    <property type="entry name" value="Lactonase_7-beta_prop"/>
</dbReference>
<dbReference type="InterPro" id="IPR050282">
    <property type="entry name" value="Cycloisomerase_2"/>
</dbReference>
<dbReference type="Gene3D" id="2.130.10.10">
    <property type="entry name" value="YVTN repeat-like/Quinoprotein amine dehydrogenase"/>
    <property type="match status" value="1"/>
</dbReference>
<evidence type="ECO:0000256" key="2">
    <source>
        <dbReference type="ARBA" id="ARBA00022526"/>
    </source>
</evidence>
<evidence type="ECO:0000256" key="1">
    <source>
        <dbReference type="ARBA" id="ARBA00005564"/>
    </source>
</evidence>
<organism evidence="4 5">
    <name type="scientific">Sphingobacterium nematocida</name>
    <dbReference type="NCBI Taxonomy" id="1513896"/>
    <lineage>
        <taxon>Bacteria</taxon>
        <taxon>Pseudomonadati</taxon>
        <taxon>Bacteroidota</taxon>
        <taxon>Sphingobacteriia</taxon>
        <taxon>Sphingobacteriales</taxon>
        <taxon>Sphingobacteriaceae</taxon>
        <taxon>Sphingobacterium</taxon>
    </lineage>
</organism>
<accession>A0A1T5BAV6</accession>
<keyword evidence="3" id="KW-0732">Signal</keyword>
<evidence type="ECO:0000313" key="5">
    <source>
        <dbReference type="Proteomes" id="UP000190150"/>
    </source>
</evidence>
<keyword evidence="5" id="KW-1185">Reference proteome</keyword>
<reference evidence="5" key="1">
    <citation type="submission" date="2017-02" db="EMBL/GenBank/DDBJ databases">
        <authorList>
            <person name="Varghese N."/>
            <person name="Submissions S."/>
        </authorList>
    </citation>
    <scope>NUCLEOTIDE SEQUENCE [LARGE SCALE GENOMIC DNA]</scope>
    <source>
        <strain evidence="5">DSM 24091</strain>
    </source>
</reference>
<dbReference type="PANTHER" id="PTHR30344">
    <property type="entry name" value="6-PHOSPHOGLUCONOLACTONASE-RELATED"/>
    <property type="match status" value="1"/>
</dbReference>
<dbReference type="InterPro" id="IPR011045">
    <property type="entry name" value="N2O_reductase_N"/>
</dbReference>
<sequence length="366" mass="39919">MFDLKKIVSFMTSLLTVGLFSTAVAQKTTLYVGTYTGKGGSDGVQCYEFDESNGRTSFKSTLKMSNPSFLVKNGQVLYAVNEDNEGTISAVDLQTGTLLNQLPTKGAHPCHVAISPNLPVLAVSNYSGGSLILFSIKEDGRLNQQEDFIQFEGSSVNTERQSKSHIHSAFFSKDGKRLFVSDLGADLIYVYEVKEKAGRFTLHRMDVISVKKGGGPRHVVVAADAKTIYSVLELTGELAVFQQKDGEWKNTQTLPIYKTGFVGEHGAADIKISGDGRYVYATNRGDANVIVCYDVLKDKSLRVKDVSSTAGISPRNLNISKSGKWVFVTNQVSNAITVFKRNPKKGTLHAVDSSMISVQKPVCVIY</sequence>
<dbReference type="Pfam" id="PF10282">
    <property type="entry name" value="Lactonase"/>
    <property type="match status" value="1"/>
</dbReference>
<keyword evidence="2" id="KW-0119">Carbohydrate metabolism</keyword>
<dbReference type="SUPFAM" id="SSF50974">
    <property type="entry name" value="Nitrous oxide reductase, N-terminal domain"/>
    <property type="match status" value="1"/>
</dbReference>
<dbReference type="GO" id="GO:0006006">
    <property type="term" value="P:glucose metabolic process"/>
    <property type="evidence" value="ECO:0007669"/>
    <property type="project" value="UniProtKB-KW"/>
</dbReference>
<evidence type="ECO:0000256" key="3">
    <source>
        <dbReference type="SAM" id="SignalP"/>
    </source>
</evidence>
<dbReference type="PANTHER" id="PTHR30344:SF1">
    <property type="entry name" value="6-PHOSPHOGLUCONOLACTONASE"/>
    <property type="match status" value="1"/>
</dbReference>
<evidence type="ECO:0000313" key="4">
    <source>
        <dbReference type="EMBL" id="SKB44275.1"/>
    </source>
</evidence>
<comment type="similarity">
    <text evidence="1">Belongs to the cycloisomerase 2 family.</text>
</comment>
<feature type="chain" id="PRO_5012594673" evidence="3">
    <location>
        <begin position="26"/>
        <end position="366"/>
    </location>
</feature>
<dbReference type="Proteomes" id="UP000190150">
    <property type="component" value="Unassembled WGS sequence"/>
</dbReference>
<name>A0A1T5BAV6_9SPHI</name>
<dbReference type="OrthoDB" id="9790815at2"/>
<dbReference type="GO" id="GO:0017057">
    <property type="term" value="F:6-phosphogluconolactonase activity"/>
    <property type="evidence" value="ECO:0007669"/>
    <property type="project" value="TreeGrafter"/>
</dbReference>
<feature type="signal peptide" evidence="3">
    <location>
        <begin position="1"/>
        <end position="25"/>
    </location>
</feature>
<dbReference type="STRING" id="1513896.SAMN05660841_00511"/>
<gene>
    <name evidence="4" type="ORF">SAMN05660841_00511</name>
</gene>
<dbReference type="AlphaFoldDB" id="A0A1T5BAV6"/>
<keyword evidence="2" id="KW-0313">Glucose metabolism</keyword>
<protein>
    <submittedName>
        <fullName evidence="4">6-phosphogluconolactonase</fullName>
    </submittedName>
</protein>